<protein>
    <recommendedName>
        <fullName evidence="7">Mediator of RNA polymerase II transcription subunit 9</fullName>
    </recommendedName>
    <alternativeName>
        <fullName evidence="7">Mediator complex subunit 9</fullName>
    </alternativeName>
</protein>
<keyword evidence="3 7" id="KW-0805">Transcription regulation</keyword>
<proteinExistence type="inferred from homology"/>
<dbReference type="EMBL" id="KN835203">
    <property type="protein sequence ID" value="KIK43863.1"/>
    <property type="molecule type" value="Genomic_DNA"/>
</dbReference>
<sequence length="134" mass="14399">MAMASTQEWTHSLPTALFDELLPKLAVVLELTQKAEGTATPVAKQALLHATNDFKYALAQAKDYASTLAGGDLLVEEQDSVVAMLEELKQHKQQQLTQFALEVESLPAIANPNISSKMEIDSTASTPFASGGQL</sequence>
<keyword evidence="9" id="KW-1185">Reference proteome</keyword>
<dbReference type="OrthoDB" id="2563275at2759"/>
<evidence type="ECO:0000256" key="3">
    <source>
        <dbReference type="ARBA" id="ARBA00023015"/>
    </source>
</evidence>
<evidence type="ECO:0000313" key="8">
    <source>
        <dbReference type="EMBL" id="KIK43863.1"/>
    </source>
</evidence>
<dbReference type="HOGENOM" id="CLU_146814_0_0_1"/>
<dbReference type="GO" id="GO:0003712">
    <property type="term" value="F:transcription coregulator activity"/>
    <property type="evidence" value="ECO:0007669"/>
    <property type="project" value="InterPro"/>
</dbReference>
<keyword evidence="4 7" id="KW-0010">Activator</keyword>
<accession>A0A0D0BKT0</accession>
<evidence type="ECO:0000256" key="7">
    <source>
        <dbReference type="RuleBase" id="RU364145"/>
    </source>
</evidence>
<comment type="subcellular location">
    <subcellularLocation>
        <location evidence="1 7">Nucleus</location>
    </subcellularLocation>
</comment>
<evidence type="ECO:0000256" key="4">
    <source>
        <dbReference type="ARBA" id="ARBA00023159"/>
    </source>
</evidence>
<dbReference type="InterPro" id="IPR011425">
    <property type="entry name" value="Med9"/>
</dbReference>
<comment type="similarity">
    <text evidence="2 7">Belongs to the Mediator complex subunit 9 family.</text>
</comment>
<comment type="function">
    <text evidence="7">Component of the Mediator complex, a coactivator involved in the regulated transcription of nearly all RNA polymerase II-dependent genes. Mediator functions as a bridge to convey information from gene-specific regulatory proteins to the basal RNA polymerase II transcription machinery. Mediator is recruited to promoters by direct interactions with regulatory proteins and serves as a scaffold for the assembly of a functional preinitiation complex with RNA polymerase II and the general transcription factors.</text>
</comment>
<organism evidence="8 9">
    <name type="scientific">Suillus luteus UH-Slu-Lm8-n1</name>
    <dbReference type="NCBI Taxonomy" id="930992"/>
    <lineage>
        <taxon>Eukaryota</taxon>
        <taxon>Fungi</taxon>
        <taxon>Dikarya</taxon>
        <taxon>Basidiomycota</taxon>
        <taxon>Agaricomycotina</taxon>
        <taxon>Agaricomycetes</taxon>
        <taxon>Agaricomycetidae</taxon>
        <taxon>Boletales</taxon>
        <taxon>Suillineae</taxon>
        <taxon>Suillaceae</taxon>
        <taxon>Suillus</taxon>
    </lineage>
</organism>
<dbReference type="Pfam" id="PF07544">
    <property type="entry name" value="Med9"/>
    <property type="match status" value="1"/>
</dbReference>
<dbReference type="STRING" id="930992.A0A0D0BKT0"/>
<gene>
    <name evidence="7" type="primary">MED9</name>
    <name evidence="8" type="ORF">CY34DRAFT_803372</name>
</gene>
<dbReference type="Proteomes" id="UP000054485">
    <property type="component" value="Unassembled WGS sequence"/>
</dbReference>
<keyword evidence="5 7" id="KW-0804">Transcription</keyword>
<reference evidence="8 9" key="1">
    <citation type="submission" date="2014-04" db="EMBL/GenBank/DDBJ databases">
        <authorList>
            <consortium name="DOE Joint Genome Institute"/>
            <person name="Kuo A."/>
            <person name="Ruytinx J."/>
            <person name="Rineau F."/>
            <person name="Colpaert J."/>
            <person name="Kohler A."/>
            <person name="Nagy L.G."/>
            <person name="Floudas D."/>
            <person name="Copeland A."/>
            <person name="Barry K.W."/>
            <person name="Cichocki N."/>
            <person name="Veneault-Fourrey C."/>
            <person name="LaButti K."/>
            <person name="Lindquist E.A."/>
            <person name="Lipzen A."/>
            <person name="Lundell T."/>
            <person name="Morin E."/>
            <person name="Murat C."/>
            <person name="Sun H."/>
            <person name="Tunlid A."/>
            <person name="Henrissat B."/>
            <person name="Grigoriev I.V."/>
            <person name="Hibbett D.S."/>
            <person name="Martin F."/>
            <person name="Nordberg H.P."/>
            <person name="Cantor M.N."/>
            <person name="Hua S.X."/>
        </authorList>
    </citation>
    <scope>NUCLEOTIDE SEQUENCE [LARGE SCALE GENOMIC DNA]</scope>
    <source>
        <strain evidence="8 9">UH-Slu-Lm8-n1</strain>
    </source>
</reference>
<name>A0A0D0BKT0_9AGAM</name>
<evidence type="ECO:0000256" key="5">
    <source>
        <dbReference type="ARBA" id="ARBA00023163"/>
    </source>
</evidence>
<dbReference type="GO" id="GO:0006357">
    <property type="term" value="P:regulation of transcription by RNA polymerase II"/>
    <property type="evidence" value="ECO:0007669"/>
    <property type="project" value="InterPro"/>
</dbReference>
<evidence type="ECO:0000313" key="9">
    <source>
        <dbReference type="Proteomes" id="UP000054485"/>
    </source>
</evidence>
<keyword evidence="6 7" id="KW-0539">Nucleus</keyword>
<dbReference type="GO" id="GO:0016592">
    <property type="term" value="C:mediator complex"/>
    <property type="evidence" value="ECO:0007669"/>
    <property type="project" value="InterPro"/>
</dbReference>
<comment type="subunit">
    <text evidence="7">Component of the Mediator complex.</text>
</comment>
<evidence type="ECO:0000256" key="6">
    <source>
        <dbReference type="ARBA" id="ARBA00023242"/>
    </source>
</evidence>
<reference evidence="9" key="2">
    <citation type="submission" date="2015-01" db="EMBL/GenBank/DDBJ databases">
        <title>Evolutionary Origins and Diversification of the Mycorrhizal Mutualists.</title>
        <authorList>
            <consortium name="DOE Joint Genome Institute"/>
            <consortium name="Mycorrhizal Genomics Consortium"/>
            <person name="Kohler A."/>
            <person name="Kuo A."/>
            <person name="Nagy L.G."/>
            <person name="Floudas D."/>
            <person name="Copeland A."/>
            <person name="Barry K.W."/>
            <person name="Cichocki N."/>
            <person name="Veneault-Fourrey C."/>
            <person name="LaButti K."/>
            <person name="Lindquist E.A."/>
            <person name="Lipzen A."/>
            <person name="Lundell T."/>
            <person name="Morin E."/>
            <person name="Murat C."/>
            <person name="Riley R."/>
            <person name="Ohm R."/>
            <person name="Sun H."/>
            <person name="Tunlid A."/>
            <person name="Henrissat B."/>
            <person name="Grigoriev I.V."/>
            <person name="Hibbett D.S."/>
            <person name="Martin F."/>
        </authorList>
    </citation>
    <scope>NUCLEOTIDE SEQUENCE [LARGE SCALE GENOMIC DNA]</scope>
    <source>
        <strain evidence="9">UH-Slu-Lm8-n1</strain>
    </source>
</reference>
<evidence type="ECO:0000256" key="1">
    <source>
        <dbReference type="ARBA" id="ARBA00004123"/>
    </source>
</evidence>
<dbReference type="AlphaFoldDB" id="A0A0D0BKT0"/>
<evidence type="ECO:0000256" key="2">
    <source>
        <dbReference type="ARBA" id="ARBA00008089"/>
    </source>
</evidence>
<dbReference type="InParanoid" id="A0A0D0BKT0"/>